<reference evidence="2" key="1">
    <citation type="submission" date="2021-02" db="EMBL/GenBank/DDBJ databases">
        <authorList>
            <person name="Dougan E. K."/>
            <person name="Rhodes N."/>
            <person name="Thang M."/>
            <person name="Chan C."/>
        </authorList>
    </citation>
    <scope>NUCLEOTIDE SEQUENCE</scope>
</reference>
<organism evidence="2 3">
    <name type="scientific">Polarella glacialis</name>
    <name type="common">Dinoflagellate</name>
    <dbReference type="NCBI Taxonomy" id="89957"/>
    <lineage>
        <taxon>Eukaryota</taxon>
        <taxon>Sar</taxon>
        <taxon>Alveolata</taxon>
        <taxon>Dinophyceae</taxon>
        <taxon>Suessiales</taxon>
        <taxon>Suessiaceae</taxon>
        <taxon>Polarella</taxon>
    </lineage>
</organism>
<protein>
    <submittedName>
        <fullName evidence="2">Uncharacterized protein</fullName>
    </submittedName>
</protein>
<comment type="caution">
    <text evidence="2">The sequence shown here is derived from an EMBL/GenBank/DDBJ whole genome shotgun (WGS) entry which is preliminary data.</text>
</comment>
<gene>
    <name evidence="2" type="ORF">PGLA1383_LOCUS40318</name>
</gene>
<evidence type="ECO:0000256" key="1">
    <source>
        <dbReference type="SAM" id="MobiDB-lite"/>
    </source>
</evidence>
<dbReference type="OrthoDB" id="416253at2759"/>
<dbReference type="Proteomes" id="UP000654075">
    <property type="component" value="Unassembled WGS sequence"/>
</dbReference>
<dbReference type="InterPro" id="IPR014903">
    <property type="entry name" value="DUF1796"/>
</dbReference>
<sequence>MPMLARHALEAHGLQMGGFGSGAAGHEVPEPLGAPDCEGAGPKQRVTRLRLPNGEICLVCPVCGSELPDDEAAFLEHVASSHGRALAAPGGKVGGESDHLDMLHQSSSEHWYPRRDEALRQLHVISLGSFCGMKFSIQRLGLGDAHLPFDWIRSTSEGVAKFVRNGFQGFFSVATACDVPSAGMRVHRAQHHSFWHDDVSQLEVREKMKRRVARFLALADEEAAQAANTDGSAGSTSCLRDLLFVRSCACTEELRHLEQLYAALSERFGSSAAERPRRVLLAVVVDGQDHYEGPIFHASLPGVLLIAQPLASDEEAMAGEAYCRAVATACDAALEADKDFSGGFALSSSSADSRARPPLQSAAELLDGTEPLAFCAAGLQSGFGDLSCFEVPGLPHVDLEG</sequence>
<evidence type="ECO:0000313" key="3">
    <source>
        <dbReference type="Proteomes" id="UP000654075"/>
    </source>
</evidence>
<dbReference type="EMBL" id="CAJNNV010028096">
    <property type="protein sequence ID" value="CAE8622991.1"/>
    <property type="molecule type" value="Genomic_DNA"/>
</dbReference>
<proteinExistence type="predicted"/>
<dbReference type="OMA" id="TEPLAFC"/>
<dbReference type="AlphaFoldDB" id="A0A813GJE2"/>
<accession>A0A813GJE2</accession>
<dbReference type="Pfam" id="PF08795">
    <property type="entry name" value="DUF1796"/>
    <property type="match status" value="1"/>
</dbReference>
<evidence type="ECO:0000313" key="2">
    <source>
        <dbReference type="EMBL" id="CAE8622991.1"/>
    </source>
</evidence>
<keyword evidence="3" id="KW-1185">Reference proteome</keyword>
<feature type="region of interest" description="Disordered" evidence="1">
    <location>
        <begin position="20"/>
        <end position="39"/>
    </location>
</feature>
<name>A0A813GJE2_POLGL</name>